<evidence type="ECO:0000256" key="11">
    <source>
        <dbReference type="ARBA" id="ARBA00022989"/>
    </source>
</evidence>
<keyword evidence="15 16" id="KW-0961">Cell wall biogenesis/degradation</keyword>
<dbReference type="OrthoDB" id="9789078at2"/>
<dbReference type="GO" id="GO:0071555">
    <property type="term" value="P:cell wall organization"/>
    <property type="evidence" value="ECO:0007669"/>
    <property type="project" value="UniProtKB-KW"/>
</dbReference>
<evidence type="ECO:0000313" key="19">
    <source>
        <dbReference type="EMBL" id="PWN56555.1"/>
    </source>
</evidence>
<dbReference type="EC" id="3.4.16.4" evidence="16"/>
<dbReference type="HAMAP" id="MF_02080">
    <property type="entry name" value="FtsI_transpept"/>
    <property type="match status" value="1"/>
</dbReference>
<dbReference type="Pfam" id="PF00905">
    <property type="entry name" value="Transpeptidase"/>
    <property type="match status" value="1"/>
</dbReference>
<keyword evidence="5 16" id="KW-0121">Carboxypeptidase</keyword>
<accession>A0A363UMA0</accession>
<organism evidence="19 20">
    <name type="scientific">Abyssibacter profundi</name>
    <dbReference type="NCBI Taxonomy" id="2182787"/>
    <lineage>
        <taxon>Bacteria</taxon>
        <taxon>Pseudomonadati</taxon>
        <taxon>Pseudomonadota</taxon>
        <taxon>Gammaproteobacteria</taxon>
        <taxon>Chromatiales</taxon>
        <taxon>Oceanococcaceae</taxon>
        <taxon>Abyssibacter</taxon>
    </lineage>
</organism>
<dbReference type="PANTHER" id="PTHR30627">
    <property type="entry name" value="PEPTIDOGLYCAN D,D-TRANSPEPTIDASE"/>
    <property type="match status" value="1"/>
</dbReference>
<keyword evidence="6 16" id="KW-0645">Protease</keyword>
<dbReference type="InterPro" id="IPR036138">
    <property type="entry name" value="PBP_dimer_sf"/>
</dbReference>
<evidence type="ECO:0000313" key="20">
    <source>
        <dbReference type="Proteomes" id="UP000251800"/>
    </source>
</evidence>
<dbReference type="GO" id="GO:0043093">
    <property type="term" value="P:FtsZ-dependent cytokinesis"/>
    <property type="evidence" value="ECO:0007669"/>
    <property type="project" value="UniProtKB-UniRule"/>
</dbReference>
<dbReference type="Gene3D" id="3.40.710.10">
    <property type="entry name" value="DD-peptidase/beta-lactamase superfamily"/>
    <property type="match status" value="1"/>
</dbReference>
<evidence type="ECO:0000259" key="18">
    <source>
        <dbReference type="Pfam" id="PF03717"/>
    </source>
</evidence>
<feature type="active site" description="Acyl-ester intermediate" evidence="16">
    <location>
        <position position="301"/>
    </location>
</feature>
<gene>
    <name evidence="16" type="primary">ftsI</name>
    <name evidence="19" type="ORF">DEH80_06930</name>
</gene>
<feature type="domain" description="Penicillin-binding protein transpeptidase" evidence="17">
    <location>
        <begin position="254"/>
        <end position="552"/>
    </location>
</feature>
<evidence type="ECO:0000256" key="15">
    <source>
        <dbReference type="ARBA" id="ARBA00023316"/>
    </source>
</evidence>
<evidence type="ECO:0000256" key="5">
    <source>
        <dbReference type="ARBA" id="ARBA00022645"/>
    </source>
</evidence>
<comment type="function">
    <text evidence="16">Catalyzes cross-linking of the peptidoglycan cell wall at the division septum.</text>
</comment>
<evidence type="ECO:0000256" key="9">
    <source>
        <dbReference type="ARBA" id="ARBA00022960"/>
    </source>
</evidence>
<dbReference type="SUPFAM" id="SSF56519">
    <property type="entry name" value="Penicillin binding protein dimerisation domain"/>
    <property type="match status" value="1"/>
</dbReference>
<dbReference type="GO" id="GO:0006508">
    <property type="term" value="P:proteolysis"/>
    <property type="evidence" value="ECO:0007669"/>
    <property type="project" value="UniProtKB-KW"/>
</dbReference>
<keyword evidence="2 16" id="KW-1003">Cell membrane</keyword>
<dbReference type="EMBL" id="QEQK01000005">
    <property type="protein sequence ID" value="PWN56555.1"/>
    <property type="molecule type" value="Genomic_DNA"/>
</dbReference>
<feature type="domain" description="Penicillin-binding protein dimerisation" evidence="18">
    <location>
        <begin position="65"/>
        <end position="213"/>
    </location>
</feature>
<keyword evidence="4 16" id="KW-0132">Cell division</keyword>
<keyword evidence="14 16" id="KW-0131">Cell cycle</keyword>
<protein>
    <recommendedName>
        <fullName evidence="16">Peptidoglycan D,D-transpeptidase FtsI</fullName>
        <ecNumber evidence="16">3.4.16.4</ecNumber>
    </recommendedName>
    <alternativeName>
        <fullName evidence="16">Penicillin-binding protein 3</fullName>
        <shortName evidence="16">PBP-3</shortName>
    </alternativeName>
</protein>
<keyword evidence="9 16" id="KW-0133">Cell shape</keyword>
<keyword evidence="20" id="KW-1185">Reference proteome</keyword>
<dbReference type="InterPro" id="IPR001460">
    <property type="entry name" value="PCN-bd_Tpept"/>
</dbReference>
<name>A0A363UMA0_9GAMM</name>
<evidence type="ECO:0000256" key="6">
    <source>
        <dbReference type="ARBA" id="ARBA00022670"/>
    </source>
</evidence>
<dbReference type="SUPFAM" id="SSF56601">
    <property type="entry name" value="beta-lactamase/transpeptidase-like"/>
    <property type="match status" value="1"/>
</dbReference>
<dbReference type="GO" id="GO:0000917">
    <property type="term" value="P:division septum assembly"/>
    <property type="evidence" value="ECO:0007669"/>
    <property type="project" value="UniProtKB-KW"/>
</dbReference>
<evidence type="ECO:0000256" key="1">
    <source>
        <dbReference type="ARBA" id="ARBA00004370"/>
    </source>
</evidence>
<evidence type="ECO:0000256" key="3">
    <source>
        <dbReference type="ARBA" id="ARBA00022519"/>
    </source>
</evidence>
<dbReference type="InterPro" id="IPR037532">
    <property type="entry name" value="FtsI_transpept"/>
</dbReference>
<evidence type="ECO:0000256" key="13">
    <source>
        <dbReference type="ARBA" id="ARBA00023210"/>
    </source>
</evidence>
<sequence length="583" mass="63058">MSRTGNQRLIELEPQPVSPWRARAILGVLALGMVTLVGRAFELQVRDRDFLEAEGAKRFERSIEVPAGRAAIRDRRGEPLALSAPVESLWAVPEDLLADTEALPLVARLLGQRTDEFRAFLEARATRRFVYLQRHMAPADARRIKAVGANGVFLQREYRRFYPAGEIASQLVGVTNIDNRGQEGMELAYDALLQGTPGSRRVIRDRTGRVVEDLAEFTPPDPGEDLYLSIDLRLQYVAYRELKDAVERTGARGGLVLLLDPRSGEVLAMASQPGFNPNRREELGGAGVRNRVITDTFEPGSTVKPLLIAHAMQAGVIDWRTQIDTGVGFYKVGRLTVRDINGYGRLDLAGVLRKSSNVGAAKIGLKLGPEGIWSAYHSFGLAEPVGSGFPGEASGVMRHFTEWGEIATATSSYGYGLAVSALQLGRAYAALANDGQLRPLSLVRRDTPPETARQVVAAEHAQRVRHWLEGVVAPDGTARRAAVPGYRVAGKTGTVRKVKADGYAEDAHMAMFAGMLPADNPQVVGLVVIDEPQRGGYYGGVIAAPVFANVMKSAARLLRIPPADFEPSAPEGLTASADGASPT</sequence>
<comment type="catalytic activity">
    <reaction evidence="16">
        <text>Preferential cleavage: (Ac)2-L-Lys-D-Ala-|-D-Ala. Also transpeptidation of peptidyl-alanyl moieties that are N-acyl substituents of D-alanine.</text>
        <dbReference type="EC" id="3.4.16.4"/>
    </reaction>
</comment>
<evidence type="ECO:0000256" key="14">
    <source>
        <dbReference type="ARBA" id="ARBA00023306"/>
    </source>
</evidence>
<proteinExistence type="inferred from homology"/>
<comment type="subcellular location">
    <subcellularLocation>
        <location evidence="1">Membrane</location>
    </subcellularLocation>
</comment>
<dbReference type="GO" id="GO:0009252">
    <property type="term" value="P:peptidoglycan biosynthetic process"/>
    <property type="evidence" value="ECO:0007669"/>
    <property type="project" value="UniProtKB-UniRule"/>
</dbReference>
<dbReference type="PANTHER" id="PTHR30627:SF1">
    <property type="entry name" value="PEPTIDOGLYCAN D,D-TRANSPEPTIDASE FTSI"/>
    <property type="match status" value="1"/>
</dbReference>
<keyword evidence="13 16" id="KW-0717">Septation</keyword>
<dbReference type="UniPathway" id="UPA00219"/>
<dbReference type="Gene3D" id="3.30.450.330">
    <property type="match status" value="1"/>
</dbReference>
<dbReference type="InterPro" id="IPR050515">
    <property type="entry name" value="Beta-lactam/transpept"/>
</dbReference>
<comment type="pathway">
    <text evidence="16">Cell wall biogenesis; peptidoglycan biosynthesis.</text>
</comment>
<dbReference type="GO" id="GO:0008955">
    <property type="term" value="F:peptidoglycan glycosyltransferase activity"/>
    <property type="evidence" value="ECO:0007669"/>
    <property type="project" value="InterPro"/>
</dbReference>
<comment type="caution">
    <text evidence="19">The sequence shown here is derived from an EMBL/GenBank/DDBJ whole genome shotgun (WGS) entry which is preliminary data.</text>
</comment>
<dbReference type="Gene3D" id="1.10.150.770">
    <property type="match status" value="1"/>
</dbReference>
<reference evidence="19 20" key="1">
    <citation type="submission" date="2018-05" db="EMBL/GenBank/DDBJ databases">
        <title>Abyssibacter profundi OUC007T gen. nov., sp. nov, a marine bacterium isolated from seawater of the Mariana Trench.</title>
        <authorList>
            <person name="Zhou S."/>
        </authorList>
    </citation>
    <scope>NUCLEOTIDE SEQUENCE [LARGE SCALE GENOMIC DNA]</scope>
    <source>
        <strain evidence="19 20">OUC007</strain>
    </source>
</reference>
<evidence type="ECO:0000259" key="17">
    <source>
        <dbReference type="Pfam" id="PF00905"/>
    </source>
</evidence>
<dbReference type="Proteomes" id="UP000251800">
    <property type="component" value="Unassembled WGS sequence"/>
</dbReference>
<dbReference type="Gene3D" id="3.90.1310.10">
    <property type="entry name" value="Penicillin-binding protein 2a (Domain 2)"/>
    <property type="match status" value="1"/>
</dbReference>
<evidence type="ECO:0000256" key="2">
    <source>
        <dbReference type="ARBA" id="ARBA00022475"/>
    </source>
</evidence>
<evidence type="ECO:0000256" key="4">
    <source>
        <dbReference type="ARBA" id="ARBA00022618"/>
    </source>
</evidence>
<keyword evidence="11 16" id="KW-1133">Transmembrane helix</keyword>
<comment type="similarity">
    <text evidence="16">Belongs to the transpeptidase family. FtsI subfamily.</text>
</comment>
<dbReference type="GO" id="GO:0005886">
    <property type="term" value="C:plasma membrane"/>
    <property type="evidence" value="ECO:0007669"/>
    <property type="project" value="UniProtKB-UniRule"/>
</dbReference>
<evidence type="ECO:0000256" key="7">
    <source>
        <dbReference type="ARBA" id="ARBA00022692"/>
    </source>
</evidence>
<dbReference type="GO" id="GO:0009002">
    <property type="term" value="F:serine-type D-Ala-D-Ala carboxypeptidase activity"/>
    <property type="evidence" value="ECO:0007669"/>
    <property type="project" value="UniProtKB-UniRule"/>
</dbReference>
<dbReference type="GO" id="GO:0008658">
    <property type="term" value="F:penicillin binding"/>
    <property type="evidence" value="ECO:0007669"/>
    <property type="project" value="InterPro"/>
</dbReference>
<dbReference type="InterPro" id="IPR012338">
    <property type="entry name" value="Beta-lactam/transpept-like"/>
</dbReference>
<evidence type="ECO:0000256" key="16">
    <source>
        <dbReference type="HAMAP-Rule" id="MF_02080"/>
    </source>
</evidence>
<evidence type="ECO:0000256" key="12">
    <source>
        <dbReference type="ARBA" id="ARBA00023136"/>
    </source>
</evidence>
<keyword evidence="10 16" id="KW-0573">Peptidoglycan synthesis</keyword>
<keyword evidence="12 16" id="KW-0472">Membrane</keyword>
<dbReference type="RefSeq" id="WP_109719749.1">
    <property type="nucleotide sequence ID" value="NZ_QEQK01000005.1"/>
</dbReference>
<keyword evidence="3 16" id="KW-0997">Cell inner membrane</keyword>
<evidence type="ECO:0000256" key="10">
    <source>
        <dbReference type="ARBA" id="ARBA00022984"/>
    </source>
</evidence>
<keyword evidence="8 16" id="KW-0378">Hydrolase</keyword>
<keyword evidence="7 16" id="KW-0812">Transmembrane</keyword>
<dbReference type="AlphaFoldDB" id="A0A363UMA0"/>
<dbReference type="GO" id="GO:0008360">
    <property type="term" value="P:regulation of cell shape"/>
    <property type="evidence" value="ECO:0007669"/>
    <property type="project" value="UniProtKB-KW"/>
</dbReference>
<dbReference type="InterPro" id="IPR005311">
    <property type="entry name" value="PBP_dimer"/>
</dbReference>
<evidence type="ECO:0000256" key="8">
    <source>
        <dbReference type="ARBA" id="ARBA00022801"/>
    </source>
</evidence>
<dbReference type="Pfam" id="PF03717">
    <property type="entry name" value="PBP_dimer"/>
    <property type="match status" value="1"/>
</dbReference>